<evidence type="ECO:0000313" key="3">
    <source>
        <dbReference type="Proteomes" id="UP000237755"/>
    </source>
</evidence>
<sequence>MVEAGAQRAAGSFARRRAASSVGPSSASPTTVVTARTVSQVSVELTSEYRANEARFVPSGAPAS</sequence>
<comment type="caution">
    <text evidence="2">The sequence shown here is derived from an EMBL/GenBank/DDBJ whole genome shotgun (WGS) entry which is preliminary data.</text>
</comment>
<name>A0ABX5AZJ2_9MICO</name>
<dbReference type="Proteomes" id="UP000237755">
    <property type="component" value="Unassembled WGS sequence"/>
</dbReference>
<evidence type="ECO:0000256" key="1">
    <source>
        <dbReference type="SAM" id="MobiDB-lite"/>
    </source>
</evidence>
<proteinExistence type="predicted"/>
<dbReference type="EMBL" id="MPZN01000003">
    <property type="protein sequence ID" value="PPL20326.1"/>
    <property type="molecule type" value="Genomic_DNA"/>
</dbReference>
<protein>
    <submittedName>
        <fullName evidence="2">Uncharacterized protein</fullName>
    </submittedName>
</protein>
<reference evidence="2 3" key="1">
    <citation type="journal article" date="2008" name="Int. J. Syst. Evol. Microbiol.">
        <title>Leifsonia pindariensis sp. nov., isolated from the Pindari glacier of the Indian Himalayas, and emended description of the genus Leifsonia.</title>
        <authorList>
            <person name="Reddy G.S."/>
            <person name="Prabagaran S.R."/>
            <person name="Shivaji S."/>
        </authorList>
    </citation>
    <scope>NUCLEOTIDE SEQUENCE [LARGE SCALE GENOMIC DNA]</scope>
    <source>
        <strain evidence="2 3">PON 10</strain>
    </source>
</reference>
<gene>
    <name evidence="2" type="ORF">GY24_01940</name>
</gene>
<keyword evidence="3" id="KW-1185">Reference proteome</keyword>
<feature type="region of interest" description="Disordered" evidence="1">
    <location>
        <begin position="1"/>
        <end position="34"/>
    </location>
</feature>
<organism evidence="2 3">
    <name type="scientific">Microterricola pindariensis</name>
    <dbReference type="NCBI Taxonomy" id="478010"/>
    <lineage>
        <taxon>Bacteria</taxon>
        <taxon>Bacillati</taxon>
        <taxon>Actinomycetota</taxon>
        <taxon>Actinomycetes</taxon>
        <taxon>Micrococcales</taxon>
        <taxon>Microbacteriaceae</taxon>
        <taxon>Microterricola</taxon>
    </lineage>
</organism>
<evidence type="ECO:0000313" key="2">
    <source>
        <dbReference type="EMBL" id="PPL20326.1"/>
    </source>
</evidence>
<accession>A0ABX5AZJ2</accession>